<reference evidence="3 4" key="1">
    <citation type="journal article" date="2013" name="Genome Biol.">
        <title>Genome of Acanthamoeba castellanii highlights extensive lateral gene transfer and early evolution of tyrosine kinase signaling.</title>
        <authorList>
            <person name="Clarke M."/>
            <person name="Lohan A.J."/>
            <person name="Liu B."/>
            <person name="Lagkouvardos I."/>
            <person name="Roy S."/>
            <person name="Zafar N."/>
            <person name="Bertelli C."/>
            <person name="Schilde C."/>
            <person name="Kianianmomeni A."/>
            <person name="Burglin T.R."/>
            <person name="Frech C."/>
            <person name="Turcotte B."/>
            <person name="Kopec K.O."/>
            <person name="Synnott J.M."/>
            <person name="Choo C."/>
            <person name="Paponov I."/>
            <person name="Finkler A."/>
            <person name="Soon Heng Tan C."/>
            <person name="Hutchins A.P."/>
            <person name="Weinmeier T."/>
            <person name="Rattei T."/>
            <person name="Chu J.S."/>
            <person name="Gimenez G."/>
            <person name="Irimia M."/>
            <person name="Rigden D.J."/>
            <person name="Fitzpatrick D.A."/>
            <person name="Lorenzo-Morales J."/>
            <person name="Bateman A."/>
            <person name="Chiu C.H."/>
            <person name="Tang P."/>
            <person name="Hegemann P."/>
            <person name="Fromm H."/>
            <person name="Raoult D."/>
            <person name="Greub G."/>
            <person name="Miranda-Saavedra D."/>
            <person name="Chen N."/>
            <person name="Nash P."/>
            <person name="Ginger M.L."/>
            <person name="Horn M."/>
            <person name="Schaap P."/>
            <person name="Caler L."/>
            <person name="Loftus B."/>
        </authorList>
    </citation>
    <scope>NUCLEOTIDE SEQUENCE [LARGE SCALE GENOMIC DNA]</scope>
    <source>
        <strain evidence="3 4">Neff</strain>
    </source>
</reference>
<dbReference type="EMBL" id="KB008087">
    <property type="protein sequence ID" value="ELR13671.1"/>
    <property type="molecule type" value="Genomic_DNA"/>
</dbReference>
<dbReference type="Pfam" id="PF00415">
    <property type="entry name" value="RCC1"/>
    <property type="match status" value="2"/>
</dbReference>
<protein>
    <submittedName>
        <fullName evidence="3">Regulator of chromosome condensation (RCC1) repeat domain containing protein</fullName>
    </submittedName>
</protein>
<dbReference type="InterPro" id="IPR000408">
    <property type="entry name" value="Reg_chr_condens"/>
</dbReference>
<dbReference type="PROSITE" id="PS00626">
    <property type="entry name" value="RCC1_2"/>
    <property type="match status" value="3"/>
</dbReference>
<dbReference type="AlphaFoldDB" id="L8GN81"/>
<evidence type="ECO:0000313" key="4">
    <source>
        <dbReference type="Proteomes" id="UP000011083"/>
    </source>
</evidence>
<dbReference type="KEGG" id="acan:ACA1_038560"/>
<keyword evidence="4" id="KW-1185">Reference proteome</keyword>
<evidence type="ECO:0000256" key="1">
    <source>
        <dbReference type="ARBA" id="ARBA00022737"/>
    </source>
</evidence>
<dbReference type="PRINTS" id="PR00633">
    <property type="entry name" value="RCCNDNSATION"/>
</dbReference>
<feature type="repeat" description="RCC1" evidence="2">
    <location>
        <begin position="226"/>
        <end position="279"/>
    </location>
</feature>
<dbReference type="Proteomes" id="UP000011083">
    <property type="component" value="Unassembled WGS sequence"/>
</dbReference>
<feature type="non-terminal residue" evidence="3">
    <location>
        <position position="297"/>
    </location>
</feature>
<dbReference type="InterPro" id="IPR009091">
    <property type="entry name" value="RCC1/BLIP-II"/>
</dbReference>
<gene>
    <name evidence="3" type="ORF">ACA1_038560</name>
</gene>
<name>L8GN81_ACACF</name>
<dbReference type="VEuPathDB" id="AmoebaDB:ACA1_038560"/>
<evidence type="ECO:0000256" key="2">
    <source>
        <dbReference type="PROSITE-ProRule" id="PRU00235"/>
    </source>
</evidence>
<dbReference type="PANTHER" id="PTHR22870:SF360">
    <property type="entry name" value="ULTRAVIOLET-B RECEPTOR UVR8"/>
    <property type="match status" value="1"/>
</dbReference>
<feature type="repeat" description="RCC1" evidence="2">
    <location>
        <begin position="114"/>
        <end position="167"/>
    </location>
</feature>
<dbReference type="InterPro" id="IPR051210">
    <property type="entry name" value="Ub_ligase/GEF_domain"/>
</dbReference>
<dbReference type="PROSITE" id="PS50012">
    <property type="entry name" value="RCC1_3"/>
    <property type="match status" value="4"/>
</dbReference>
<feature type="repeat" description="RCC1" evidence="2">
    <location>
        <begin position="1"/>
        <end position="41"/>
    </location>
</feature>
<dbReference type="Pfam" id="PF13540">
    <property type="entry name" value="RCC1_2"/>
    <property type="match status" value="1"/>
</dbReference>
<keyword evidence="1" id="KW-0677">Repeat</keyword>
<dbReference type="SUPFAM" id="SSF50985">
    <property type="entry name" value="RCC1/BLIP-II"/>
    <property type="match status" value="1"/>
</dbReference>
<dbReference type="OMA" id="HERCKDQ"/>
<dbReference type="GeneID" id="14914196"/>
<dbReference type="RefSeq" id="XP_004335684.1">
    <property type="nucleotide sequence ID" value="XM_004335636.1"/>
</dbReference>
<accession>L8GN81</accession>
<organism evidence="3 4">
    <name type="scientific">Acanthamoeba castellanii (strain ATCC 30010 / Neff)</name>
    <dbReference type="NCBI Taxonomy" id="1257118"/>
    <lineage>
        <taxon>Eukaryota</taxon>
        <taxon>Amoebozoa</taxon>
        <taxon>Discosea</taxon>
        <taxon>Longamoebia</taxon>
        <taxon>Centramoebida</taxon>
        <taxon>Acanthamoebidae</taxon>
        <taxon>Acanthamoeba</taxon>
    </lineage>
</organism>
<sequence length="297" mass="31568">DGRLGLGAPCRDQPTPQRVVLPETVVQVAAGWSHSLALAASGKVLCWGSSGFNQMGCLYEEEDAAGTEEEAARSQQQLVKRRLVPAPMAGLHSSIVVTCIAAGMRHSALVTQEGHLLTLGHGKFGELGHGDLATRSTPTLVAHLAESRLRVAQVACGQKHTVCLTAGGVPPTSSSKPKPRMIIRGTRHRRGETCHSTPQPVDVPANKVSKIVCGWSFTLIVADDGSSLFGLGRNNYGQLGLGDTTDRPRPTRIPSEAWNDAPIDKIVCGCEHTLLLAGGQLFSWGWNEHGNLGVAWD</sequence>
<dbReference type="PANTHER" id="PTHR22870">
    <property type="entry name" value="REGULATOR OF CHROMOSOME CONDENSATION"/>
    <property type="match status" value="1"/>
</dbReference>
<dbReference type="OrthoDB" id="10256179at2759"/>
<feature type="repeat" description="RCC1" evidence="2">
    <location>
        <begin position="42"/>
        <end position="113"/>
    </location>
</feature>
<evidence type="ECO:0000313" key="3">
    <source>
        <dbReference type="EMBL" id="ELR13671.1"/>
    </source>
</evidence>
<dbReference type="Gene3D" id="2.130.10.30">
    <property type="entry name" value="Regulator of chromosome condensation 1/beta-lactamase-inhibitor protein II"/>
    <property type="match status" value="2"/>
</dbReference>
<dbReference type="STRING" id="1257118.L8GN81"/>
<proteinExistence type="predicted"/>